<dbReference type="SUPFAM" id="SSF109604">
    <property type="entry name" value="HD-domain/PDEase-like"/>
    <property type="match status" value="1"/>
</dbReference>
<dbReference type="Proteomes" id="UP001235939">
    <property type="component" value="Chromosome 04"/>
</dbReference>
<dbReference type="PANTHER" id="PTHR45913">
    <property type="entry name" value="EPM2A-INTERACTING PROTEIN 1"/>
    <property type="match status" value="1"/>
</dbReference>
<gene>
    <name evidence="5" type="ORF">LAZ67_4001237</name>
</gene>
<dbReference type="InterPro" id="IPR036971">
    <property type="entry name" value="PDEase_catalytic_dom_sf"/>
</dbReference>
<sequence length="525" mass="59547">MHGTTTGEDIFNCVYDILQKYNLPQSKLTSVATDGAPSMTGKTNGFVALLRKKLSEISDGSNIHHTHCIIHQEVLCTKRQFSLFLTELESEYSGLSYYTEVRWLSCSKVLKQFWGLKEEICQFLITKNQDITLFSDQVWLQDFSFMVDITKHLSDLNLKLQGKDQIIANMCDQVNAFKCETASYQKYAEKMLSLRNEFETRFSDFKSLEGKFTLFSSIFPINIESVPNHMQMEVIDIQCDSDLKAKFIEVVVSEFYKYLPARFENTRKLAYEIMSMFGSTYRCEQLFSLMKGNKSPIRSRITDVHLGSRAKFFSLAEGSPDWKQDEEREMLRNMLMTACDLAASTKTWSVQQKVAELVTSEFFDQGDKEKSQLKIQPQLVNDIDGDAHGRFYSLSTMVRISNEFFNLQQEHPDHDNQQESVGPCAACATTTPGDIMCKLGVAGQVPWGKGIIGYVARTGEAVNLAQASSDPRYCDEVDRVTGYRTDSLLCLPLRNQETGEVFAVAQVVNKLNGEFTPDDEKVSGL</sequence>
<name>A0ABY6KD16_9ARAC</name>
<organism evidence="5 6">
    <name type="scientific">Cordylochernes scorpioides</name>
    <dbReference type="NCBI Taxonomy" id="51811"/>
    <lineage>
        <taxon>Eukaryota</taxon>
        <taxon>Metazoa</taxon>
        <taxon>Ecdysozoa</taxon>
        <taxon>Arthropoda</taxon>
        <taxon>Chelicerata</taxon>
        <taxon>Arachnida</taxon>
        <taxon>Pseudoscorpiones</taxon>
        <taxon>Cheliferoidea</taxon>
        <taxon>Chernetidae</taxon>
        <taxon>Cordylochernes</taxon>
    </lineage>
</organism>
<protein>
    <recommendedName>
        <fullName evidence="3">3',5'-cyclic-GMP phosphodiesterase</fullName>
        <ecNumber evidence="3">3.1.4.35</ecNumber>
    </recommendedName>
</protein>
<evidence type="ECO:0000256" key="1">
    <source>
        <dbReference type="ARBA" id="ARBA00001968"/>
    </source>
</evidence>
<dbReference type="EMBL" id="CP092866">
    <property type="protein sequence ID" value="UYV66294.1"/>
    <property type="molecule type" value="Genomic_DNA"/>
</dbReference>
<dbReference type="PANTHER" id="PTHR45913:SF5">
    <property type="entry name" value="GENERAL TRANSCRIPTION FACTOR II-I REPEAT DOMAIN-CONTAINING PROTEIN 2A-LIKE PROTEIN"/>
    <property type="match status" value="1"/>
</dbReference>
<dbReference type="SUPFAM" id="SSF55781">
    <property type="entry name" value="GAF domain-like"/>
    <property type="match status" value="1"/>
</dbReference>
<dbReference type="PRINTS" id="PR00387">
    <property type="entry name" value="PDIESTERASE1"/>
</dbReference>
<dbReference type="Pfam" id="PF00233">
    <property type="entry name" value="PDEase_I"/>
    <property type="match status" value="1"/>
</dbReference>
<dbReference type="SUPFAM" id="SSF53098">
    <property type="entry name" value="Ribonuclease H-like"/>
    <property type="match status" value="1"/>
</dbReference>
<dbReference type="Pfam" id="PF01590">
    <property type="entry name" value="GAF"/>
    <property type="match status" value="1"/>
</dbReference>
<evidence type="ECO:0000259" key="4">
    <source>
        <dbReference type="PROSITE" id="PS51845"/>
    </source>
</evidence>
<evidence type="ECO:0000313" key="5">
    <source>
        <dbReference type="EMBL" id="UYV66294.1"/>
    </source>
</evidence>
<feature type="domain" description="PDEase" evidence="4">
    <location>
        <begin position="305"/>
        <end position="377"/>
    </location>
</feature>
<accession>A0ABY6KD16</accession>
<evidence type="ECO:0000256" key="3">
    <source>
        <dbReference type="ARBA" id="ARBA00012319"/>
    </source>
</evidence>
<keyword evidence="6" id="KW-1185">Reference proteome</keyword>
<dbReference type="InterPro" id="IPR002073">
    <property type="entry name" value="PDEase_catalytic_dom"/>
</dbReference>
<dbReference type="InterPro" id="IPR023088">
    <property type="entry name" value="PDEase"/>
</dbReference>
<dbReference type="InterPro" id="IPR003018">
    <property type="entry name" value="GAF"/>
</dbReference>
<dbReference type="InterPro" id="IPR029016">
    <property type="entry name" value="GAF-like_dom_sf"/>
</dbReference>
<evidence type="ECO:0000256" key="2">
    <source>
        <dbReference type="ARBA" id="ARBA00007648"/>
    </source>
</evidence>
<evidence type="ECO:0000313" key="6">
    <source>
        <dbReference type="Proteomes" id="UP001235939"/>
    </source>
</evidence>
<dbReference type="Gene3D" id="1.10.1300.10">
    <property type="entry name" value="3'5'-cyclic nucleotide phosphodiesterase, catalytic domain"/>
    <property type="match status" value="1"/>
</dbReference>
<dbReference type="EC" id="3.1.4.35" evidence="3"/>
<dbReference type="Gene3D" id="3.30.450.40">
    <property type="match status" value="1"/>
</dbReference>
<comment type="similarity">
    <text evidence="2">Belongs to the cyclic nucleotide phosphodiesterase family.</text>
</comment>
<dbReference type="PROSITE" id="PS51845">
    <property type="entry name" value="PDEASE_I_2"/>
    <property type="match status" value="1"/>
</dbReference>
<proteinExistence type="inferred from homology"/>
<reference evidence="5 6" key="1">
    <citation type="submission" date="2022-01" db="EMBL/GenBank/DDBJ databases">
        <title>A chromosomal length assembly of Cordylochernes scorpioides.</title>
        <authorList>
            <person name="Zeh D."/>
            <person name="Zeh J."/>
        </authorList>
    </citation>
    <scope>NUCLEOTIDE SEQUENCE [LARGE SCALE GENOMIC DNA]</scope>
    <source>
        <strain evidence="5">IN4F17</strain>
        <tissue evidence="5">Whole Body</tissue>
    </source>
</reference>
<dbReference type="InterPro" id="IPR012337">
    <property type="entry name" value="RNaseH-like_sf"/>
</dbReference>
<comment type="cofactor">
    <cofactor evidence="1">
        <name>a divalent metal cation</name>
        <dbReference type="ChEBI" id="CHEBI:60240"/>
    </cofactor>
</comment>